<dbReference type="SUPFAM" id="SSF52833">
    <property type="entry name" value="Thioredoxin-like"/>
    <property type="match status" value="1"/>
</dbReference>
<dbReference type="PANTHER" id="PTHR12211:SF0">
    <property type="entry name" value="ENDOPLASMIC RETICULUM RESIDENT PROTEIN 29"/>
    <property type="match status" value="1"/>
</dbReference>
<evidence type="ECO:0000256" key="3">
    <source>
        <dbReference type="SAM" id="SignalP"/>
    </source>
</evidence>
<evidence type="ECO:0000256" key="2">
    <source>
        <dbReference type="ARBA" id="ARBA00022824"/>
    </source>
</evidence>
<dbReference type="GO" id="GO:0005788">
    <property type="term" value="C:endoplasmic reticulum lumen"/>
    <property type="evidence" value="ECO:0007669"/>
    <property type="project" value="InterPro"/>
</dbReference>
<dbReference type="InterPro" id="IPR036249">
    <property type="entry name" value="Thioredoxin-like_sf"/>
</dbReference>
<dbReference type="InterPro" id="IPR011679">
    <property type="entry name" value="ERp29_C"/>
</dbReference>
<evidence type="ECO:0000313" key="6">
    <source>
        <dbReference type="EMBL" id="KAK5638391.1"/>
    </source>
</evidence>
<dbReference type="PANTHER" id="PTHR12211">
    <property type="entry name" value="ENDOPLASMIC RETICULUM PROTEIN ERP29"/>
    <property type="match status" value="1"/>
</dbReference>
<dbReference type="InterPro" id="IPR016855">
    <property type="entry name" value="ERp29"/>
</dbReference>
<feature type="domain" description="ERp29 N-terminal" evidence="5">
    <location>
        <begin position="22"/>
        <end position="144"/>
    </location>
</feature>
<feature type="signal peptide" evidence="3">
    <location>
        <begin position="1"/>
        <end position="19"/>
    </location>
</feature>
<gene>
    <name evidence="6" type="ORF">RI129_012686</name>
</gene>
<evidence type="ECO:0000256" key="1">
    <source>
        <dbReference type="ARBA" id="ARBA00014173"/>
    </source>
</evidence>
<dbReference type="FunFam" id="1.20.1150.12:FF:000001">
    <property type="entry name" value="Endoplasmic reticulum resident protein 29"/>
    <property type="match status" value="1"/>
</dbReference>
<comment type="caution">
    <text evidence="6">The sequence shown here is derived from an EMBL/GenBank/DDBJ whole genome shotgun (WGS) entry which is preliminary data.</text>
</comment>
<dbReference type="AlphaFoldDB" id="A0AAN7ZF54"/>
<dbReference type="EMBL" id="JAVRBK010000010">
    <property type="protein sequence ID" value="KAK5638391.1"/>
    <property type="molecule type" value="Genomic_DNA"/>
</dbReference>
<dbReference type="SUPFAM" id="SSF47933">
    <property type="entry name" value="ERP29 C domain-like"/>
    <property type="match status" value="1"/>
</dbReference>
<keyword evidence="3" id="KW-0732">Signal</keyword>
<dbReference type="Pfam" id="PF07912">
    <property type="entry name" value="ERp29_N"/>
    <property type="match status" value="1"/>
</dbReference>
<evidence type="ECO:0000313" key="7">
    <source>
        <dbReference type="Proteomes" id="UP001329430"/>
    </source>
</evidence>
<feature type="domain" description="Endoplasmic reticulum resident protein 29 C-terminal" evidence="4">
    <location>
        <begin position="145"/>
        <end position="235"/>
    </location>
</feature>
<dbReference type="Proteomes" id="UP001329430">
    <property type="component" value="Chromosome 10"/>
</dbReference>
<evidence type="ECO:0000259" key="4">
    <source>
        <dbReference type="Pfam" id="PF07749"/>
    </source>
</evidence>
<reference evidence="6 7" key="1">
    <citation type="journal article" date="2024" name="Insects">
        <title>An Improved Chromosome-Level Genome Assembly of the Firefly Pyrocoelia pectoralis.</title>
        <authorList>
            <person name="Fu X."/>
            <person name="Meyer-Rochow V.B."/>
            <person name="Ballantyne L."/>
            <person name="Zhu X."/>
        </authorList>
    </citation>
    <scope>NUCLEOTIDE SEQUENCE [LARGE SCALE GENOMIC DNA]</scope>
    <source>
        <strain evidence="6">XCY_ONT2</strain>
    </source>
</reference>
<dbReference type="GO" id="GO:0009306">
    <property type="term" value="P:protein secretion"/>
    <property type="evidence" value="ECO:0007669"/>
    <property type="project" value="InterPro"/>
</dbReference>
<feature type="chain" id="PRO_5042972169" description="Endoplasmic reticulum resident protein 29" evidence="3">
    <location>
        <begin position="20"/>
        <end position="243"/>
    </location>
</feature>
<dbReference type="Gene3D" id="1.20.1150.12">
    <property type="entry name" value="Endoplasmic reticulum resident protein 29, C-terminal domain"/>
    <property type="match status" value="1"/>
</dbReference>
<dbReference type="InterPro" id="IPR036356">
    <property type="entry name" value="ERp29_C_sf"/>
</dbReference>
<proteinExistence type="predicted"/>
<keyword evidence="7" id="KW-1185">Reference proteome</keyword>
<protein>
    <recommendedName>
        <fullName evidence="1">Endoplasmic reticulum resident protein 29</fullName>
    </recommendedName>
</protein>
<accession>A0AAN7ZF54</accession>
<dbReference type="FunFam" id="3.40.30.10:FF:000133">
    <property type="entry name" value="Endoplasmic reticulum resident protein 29"/>
    <property type="match status" value="1"/>
</dbReference>
<dbReference type="InterPro" id="IPR012883">
    <property type="entry name" value="ERp29_N"/>
</dbReference>
<dbReference type="Pfam" id="PF07749">
    <property type="entry name" value="ERp29"/>
    <property type="match status" value="1"/>
</dbReference>
<keyword evidence="2" id="KW-0256">Endoplasmic reticulum</keyword>
<evidence type="ECO:0000259" key="5">
    <source>
        <dbReference type="Pfam" id="PF07912"/>
    </source>
</evidence>
<dbReference type="Gene3D" id="3.40.30.10">
    <property type="entry name" value="Glutaredoxin"/>
    <property type="match status" value="1"/>
</dbReference>
<name>A0AAN7ZF54_9COLE</name>
<organism evidence="6 7">
    <name type="scientific">Pyrocoelia pectoralis</name>
    <dbReference type="NCBI Taxonomy" id="417401"/>
    <lineage>
        <taxon>Eukaryota</taxon>
        <taxon>Metazoa</taxon>
        <taxon>Ecdysozoa</taxon>
        <taxon>Arthropoda</taxon>
        <taxon>Hexapoda</taxon>
        <taxon>Insecta</taxon>
        <taxon>Pterygota</taxon>
        <taxon>Neoptera</taxon>
        <taxon>Endopterygota</taxon>
        <taxon>Coleoptera</taxon>
        <taxon>Polyphaga</taxon>
        <taxon>Elateriformia</taxon>
        <taxon>Elateroidea</taxon>
        <taxon>Lampyridae</taxon>
        <taxon>Lampyrinae</taxon>
        <taxon>Pyrocoelia</taxon>
    </lineage>
</organism>
<sequence length="243" mass="27930">MNFFYILIFTLIQLSLSSADDCKGCVSLDEYSFDKIVSKFKAVIVKFDVSYPYGDKEDVYVQLSKDIGTNKDVVVARVGVQDYGDKNNEALAKKYGITKDDFPVVLLFVEGKRDPIPFPVKKEWVIDDFRHFLRDNTNIYIGLPGCIESFDKLAQEFVVASNKEKKLKEAEKMLETQQEGSTAQIYIKLMKKVISDGVQFVQQELARLKKIIKEGKVNKNKMEELSQRMNILHSFVVKQKEEL</sequence>